<dbReference type="EC" id="3.1.-.-" evidence="6"/>
<feature type="domain" description="PIN" evidence="7">
    <location>
        <begin position="2"/>
        <end position="119"/>
    </location>
</feature>
<dbReference type="InterPro" id="IPR002716">
    <property type="entry name" value="PIN_dom"/>
</dbReference>
<comment type="similarity">
    <text evidence="6">Belongs to the PINc/VapC protein family.</text>
</comment>
<dbReference type="CDD" id="cd09873">
    <property type="entry name" value="PIN_Pae0151-like"/>
    <property type="match status" value="1"/>
</dbReference>
<evidence type="ECO:0000256" key="1">
    <source>
        <dbReference type="ARBA" id="ARBA00022649"/>
    </source>
</evidence>
<evidence type="ECO:0000313" key="10">
    <source>
        <dbReference type="Proteomes" id="UP000326029"/>
    </source>
</evidence>
<keyword evidence="10" id="KW-1185">Reference proteome</keyword>
<dbReference type="InterPro" id="IPR051619">
    <property type="entry name" value="TypeII_TA_RNase_PINc/VapC"/>
</dbReference>
<keyword evidence="2 6" id="KW-0540">Nuclease</keyword>
<evidence type="ECO:0000256" key="2">
    <source>
        <dbReference type="ARBA" id="ARBA00022722"/>
    </source>
</evidence>
<sequence length="139" mass="15101">MIVMDAGALVMLLADAGPVGEGVRERVKGERLLAPHLVDIEVTSALLGRHRGGKLTDRELDDACAAFAELPLRRSEHLPLLPRVRELYAKLSPYDALYVALAEGYDVPLVTSDGRIRDGARATRATCPVEVFNERALGL</sequence>
<reference evidence="9 10" key="2">
    <citation type="submission" date="2017-09" db="EMBL/GenBank/DDBJ databases">
        <authorList>
            <person name="Lee N."/>
            <person name="Cho B.-K."/>
        </authorList>
    </citation>
    <scope>NUCLEOTIDE SEQUENCE [LARGE SCALE GENOMIC DNA]</scope>
    <source>
        <strain evidence="9 10">ATCC 19740</strain>
    </source>
</reference>
<reference evidence="8 11" key="1">
    <citation type="journal article" date="2014" name="Int. J. Syst. Evol. Microbiol.">
        <title>Complete genome sequence of Corynebacterium casei LMG S-19264T (=DSM 44701T), isolated from a smear-ripened cheese.</title>
        <authorList>
            <consortium name="US DOE Joint Genome Institute (JGI-PGF)"/>
            <person name="Walter F."/>
            <person name="Albersmeier A."/>
            <person name="Kalinowski J."/>
            <person name="Ruckert C."/>
        </authorList>
    </citation>
    <scope>NUCLEOTIDE SEQUENCE [LARGE SCALE GENOMIC DNA]</scope>
    <source>
        <strain evidence="8 11">JCM 4205</strain>
    </source>
</reference>
<dbReference type="Proteomes" id="UP000326029">
    <property type="component" value="Chromosome"/>
</dbReference>
<dbReference type="Gene3D" id="3.40.50.1010">
    <property type="entry name" value="5'-nuclease"/>
    <property type="match status" value="1"/>
</dbReference>
<comment type="function">
    <text evidence="6">Toxic component of a toxin-antitoxin (TA) system. An RNase.</text>
</comment>
<dbReference type="GO" id="GO:0004540">
    <property type="term" value="F:RNA nuclease activity"/>
    <property type="evidence" value="ECO:0007669"/>
    <property type="project" value="InterPro"/>
</dbReference>
<gene>
    <name evidence="8" type="primary">vapc12</name>
    <name evidence="6" type="synonym">vapC</name>
    <name evidence="9" type="ORF">CP977_21355</name>
    <name evidence="8" type="ORF">GCM10010497_06460</name>
</gene>
<dbReference type="InterPro" id="IPR029060">
    <property type="entry name" value="PIN-like_dom_sf"/>
</dbReference>
<dbReference type="EMBL" id="BMSJ01000001">
    <property type="protein sequence ID" value="GGR07570.1"/>
    <property type="molecule type" value="Genomic_DNA"/>
</dbReference>
<protein>
    <recommendedName>
        <fullName evidence="6">Ribonuclease VapC</fullName>
        <shortName evidence="6">RNase VapC</shortName>
        <ecNumber evidence="6">3.1.-.-</ecNumber>
    </recommendedName>
    <alternativeName>
        <fullName evidence="6">Toxin VapC</fullName>
    </alternativeName>
</protein>
<comment type="cofactor">
    <cofactor evidence="6">
        <name>Mg(2+)</name>
        <dbReference type="ChEBI" id="CHEBI:18420"/>
    </cofactor>
</comment>
<dbReference type="EMBL" id="CP023693">
    <property type="protein sequence ID" value="QEV34394.1"/>
    <property type="molecule type" value="Genomic_DNA"/>
</dbReference>
<dbReference type="Pfam" id="PF01850">
    <property type="entry name" value="PIN"/>
    <property type="match status" value="1"/>
</dbReference>
<proteinExistence type="inferred from homology"/>
<keyword evidence="3 6" id="KW-0479">Metal-binding</keyword>
<keyword evidence="4 6" id="KW-0378">Hydrolase</keyword>
<dbReference type="GO" id="GO:0090729">
    <property type="term" value="F:toxin activity"/>
    <property type="evidence" value="ECO:0007669"/>
    <property type="project" value="UniProtKB-KW"/>
</dbReference>
<name>A0AAV4KBV9_9ACTN</name>
<keyword evidence="6" id="KW-0800">Toxin</keyword>
<dbReference type="GO" id="GO:0016787">
    <property type="term" value="F:hydrolase activity"/>
    <property type="evidence" value="ECO:0007669"/>
    <property type="project" value="UniProtKB-KW"/>
</dbReference>
<accession>A0AAV4KBV9</accession>
<evidence type="ECO:0000256" key="5">
    <source>
        <dbReference type="ARBA" id="ARBA00022842"/>
    </source>
</evidence>
<evidence type="ECO:0000256" key="6">
    <source>
        <dbReference type="HAMAP-Rule" id="MF_00265"/>
    </source>
</evidence>
<evidence type="ECO:0000259" key="7">
    <source>
        <dbReference type="Pfam" id="PF01850"/>
    </source>
</evidence>
<evidence type="ECO:0000313" key="11">
    <source>
        <dbReference type="Proteomes" id="UP000642014"/>
    </source>
</evidence>
<feature type="binding site" evidence="6">
    <location>
        <position position="5"/>
    </location>
    <ligand>
        <name>Mg(2+)</name>
        <dbReference type="ChEBI" id="CHEBI:18420"/>
    </ligand>
</feature>
<dbReference type="HAMAP" id="MF_00265">
    <property type="entry name" value="VapC_Nob1"/>
    <property type="match status" value="1"/>
</dbReference>
<feature type="binding site" evidence="6">
    <location>
        <position position="95"/>
    </location>
    <ligand>
        <name>Mg(2+)</name>
        <dbReference type="ChEBI" id="CHEBI:18420"/>
    </ligand>
</feature>
<dbReference type="PANTHER" id="PTHR35901:SF1">
    <property type="entry name" value="EXONUCLEASE VAPC9"/>
    <property type="match status" value="1"/>
</dbReference>
<dbReference type="GO" id="GO:0000287">
    <property type="term" value="F:magnesium ion binding"/>
    <property type="evidence" value="ECO:0007669"/>
    <property type="project" value="UniProtKB-UniRule"/>
</dbReference>
<dbReference type="SUPFAM" id="SSF88723">
    <property type="entry name" value="PIN domain-like"/>
    <property type="match status" value="1"/>
</dbReference>
<dbReference type="InterPro" id="IPR044153">
    <property type="entry name" value="PIN_Pae0151-like"/>
</dbReference>
<dbReference type="Proteomes" id="UP000642014">
    <property type="component" value="Unassembled WGS sequence"/>
</dbReference>
<dbReference type="AlphaFoldDB" id="A0AAV4KBV9"/>
<evidence type="ECO:0000256" key="3">
    <source>
        <dbReference type="ARBA" id="ARBA00022723"/>
    </source>
</evidence>
<keyword evidence="1 6" id="KW-1277">Toxin-antitoxin system</keyword>
<evidence type="ECO:0000313" key="8">
    <source>
        <dbReference type="EMBL" id="GGR07570.1"/>
    </source>
</evidence>
<organism evidence="8 11">
    <name type="scientific">Streptomyces cinereoruber</name>
    <dbReference type="NCBI Taxonomy" id="67260"/>
    <lineage>
        <taxon>Bacteria</taxon>
        <taxon>Bacillati</taxon>
        <taxon>Actinomycetota</taxon>
        <taxon>Actinomycetes</taxon>
        <taxon>Kitasatosporales</taxon>
        <taxon>Streptomycetaceae</taxon>
        <taxon>Streptomyces</taxon>
    </lineage>
</organism>
<keyword evidence="5 6" id="KW-0460">Magnesium</keyword>
<dbReference type="InterPro" id="IPR022907">
    <property type="entry name" value="VapC_family"/>
</dbReference>
<evidence type="ECO:0000256" key="4">
    <source>
        <dbReference type="ARBA" id="ARBA00022801"/>
    </source>
</evidence>
<evidence type="ECO:0000313" key="9">
    <source>
        <dbReference type="EMBL" id="QEV34394.1"/>
    </source>
</evidence>
<reference evidence="8" key="3">
    <citation type="submission" date="2023-08" db="EMBL/GenBank/DDBJ databases">
        <authorList>
            <person name="Sun Q."/>
            <person name="Ohkuma M."/>
        </authorList>
    </citation>
    <scope>NUCLEOTIDE SEQUENCE</scope>
    <source>
        <strain evidence="8">JCM 4205</strain>
    </source>
</reference>
<dbReference type="PANTHER" id="PTHR35901">
    <property type="entry name" value="RIBONUCLEASE VAPC3"/>
    <property type="match status" value="1"/>
</dbReference>